<dbReference type="AlphaFoldDB" id="A0A699TA15"/>
<comment type="caution">
    <text evidence="1">The sequence shown here is derived from an EMBL/GenBank/DDBJ whole genome shotgun (WGS) entry which is preliminary data.</text>
</comment>
<protein>
    <submittedName>
        <fullName evidence="1">Uncharacterized protein</fullName>
    </submittedName>
</protein>
<sequence>RWKIFTKKHFGHLLKSIDRTPWETIKPSAGMMCQGMRKEIQTKGVIGDSIHFDALGDMQEFVKILVGIITGKTMKLARILELLNHVILNSKVRCLNRNRGNRSTPTIQRWLA</sequence>
<feature type="non-terminal residue" evidence="1">
    <location>
        <position position="1"/>
    </location>
</feature>
<proteinExistence type="predicted"/>
<accession>A0A699TA15</accession>
<reference evidence="1" key="1">
    <citation type="journal article" date="2019" name="Sci. Rep.">
        <title>Draft genome of Tanacetum cinerariifolium, the natural source of mosquito coil.</title>
        <authorList>
            <person name="Yamashiro T."/>
            <person name="Shiraishi A."/>
            <person name="Satake H."/>
            <person name="Nakayama K."/>
        </authorList>
    </citation>
    <scope>NUCLEOTIDE SEQUENCE</scope>
</reference>
<evidence type="ECO:0000313" key="1">
    <source>
        <dbReference type="EMBL" id="GFD06228.1"/>
    </source>
</evidence>
<organism evidence="1">
    <name type="scientific">Tanacetum cinerariifolium</name>
    <name type="common">Dalmatian daisy</name>
    <name type="synonym">Chrysanthemum cinerariifolium</name>
    <dbReference type="NCBI Taxonomy" id="118510"/>
    <lineage>
        <taxon>Eukaryota</taxon>
        <taxon>Viridiplantae</taxon>
        <taxon>Streptophyta</taxon>
        <taxon>Embryophyta</taxon>
        <taxon>Tracheophyta</taxon>
        <taxon>Spermatophyta</taxon>
        <taxon>Magnoliopsida</taxon>
        <taxon>eudicotyledons</taxon>
        <taxon>Gunneridae</taxon>
        <taxon>Pentapetalae</taxon>
        <taxon>asterids</taxon>
        <taxon>campanulids</taxon>
        <taxon>Asterales</taxon>
        <taxon>Asteraceae</taxon>
        <taxon>Asteroideae</taxon>
        <taxon>Anthemideae</taxon>
        <taxon>Anthemidinae</taxon>
        <taxon>Tanacetum</taxon>
    </lineage>
</organism>
<name>A0A699TA15_TANCI</name>
<dbReference type="EMBL" id="BKCJ011223452">
    <property type="protein sequence ID" value="GFD06228.1"/>
    <property type="molecule type" value="Genomic_DNA"/>
</dbReference>
<gene>
    <name evidence="1" type="ORF">Tci_878197</name>
</gene>